<dbReference type="KEGG" id="hli:HLI_12165"/>
<dbReference type="InterPro" id="IPR000086">
    <property type="entry name" value="NUDIX_hydrolase_dom"/>
</dbReference>
<dbReference type="InterPro" id="IPR015797">
    <property type="entry name" value="NUDIX_hydrolase-like_dom_sf"/>
</dbReference>
<organism evidence="4 5">
    <name type="scientific">Halobacillus litoralis</name>
    <dbReference type="NCBI Taxonomy" id="45668"/>
    <lineage>
        <taxon>Bacteria</taxon>
        <taxon>Bacillati</taxon>
        <taxon>Bacillota</taxon>
        <taxon>Bacilli</taxon>
        <taxon>Bacillales</taxon>
        <taxon>Bacillaceae</taxon>
        <taxon>Halobacillus</taxon>
    </lineage>
</organism>
<proteinExistence type="predicted"/>
<dbReference type="Proteomes" id="UP000287756">
    <property type="component" value="Chromosome"/>
</dbReference>
<dbReference type="InterPro" id="IPR020084">
    <property type="entry name" value="NUDIX_hydrolase_CS"/>
</dbReference>
<feature type="domain" description="Nudix hydrolase" evidence="3">
    <location>
        <begin position="20"/>
        <end position="155"/>
    </location>
</feature>
<dbReference type="AlphaFoldDB" id="A0A410ME03"/>
<dbReference type="CDD" id="cd02883">
    <property type="entry name" value="NUDIX_Hydrolase"/>
    <property type="match status" value="1"/>
</dbReference>
<evidence type="ECO:0000313" key="5">
    <source>
        <dbReference type="Proteomes" id="UP000287756"/>
    </source>
</evidence>
<dbReference type="PANTHER" id="PTHR43046:SF15">
    <property type="entry name" value="MUTT_NUDIX FAMILY PROTEIN"/>
    <property type="match status" value="1"/>
</dbReference>
<dbReference type="EMBL" id="CP026118">
    <property type="protein sequence ID" value="QAS52895.1"/>
    <property type="molecule type" value="Genomic_DNA"/>
</dbReference>
<dbReference type="GO" id="GO:0016787">
    <property type="term" value="F:hydrolase activity"/>
    <property type="evidence" value="ECO:0007669"/>
    <property type="project" value="UniProtKB-KW"/>
</dbReference>
<dbReference type="RefSeq" id="WP_128525174.1">
    <property type="nucleotide sequence ID" value="NZ_CP026118.1"/>
</dbReference>
<reference evidence="4 5" key="1">
    <citation type="submission" date="2018-01" db="EMBL/GenBank/DDBJ databases">
        <title>The whole genome sequencing and assembly of Halobacillus litoralis ERB031 strain.</title>
        <authorList>
            <person name="Lee S.-J."/>
            <person name="Park M.-K."/>
            <person name="Kim J.-Y."/>
            <person name="Lee Y.-J."/>
            <person name="Yi H."/>
            <person name="Bahn Y.-S."/>
            <person name="Kim J.F."/>
            <person name="Lee D.-W."/>
        </authorList>
    </citation>
    <scope>NUCLEOTIDE SEQUENCE [LARGE SCALE GENOMIC DNA]</scope>
    <source>
        <strain evidence="4 5">ERB 031</strain>
    </source>
</reference>
<dbReference type="Pfam" id="PF00293">
    <property type="entry name" value="NUDIX"/>
    <property type="match status" value="1"/>
</dbReference>
<dbReference type="SUPFAM" id="SSF55811">
    <property type="entry name" value="Nudix"/>
    <property type="match status" value="1"/>
</dbReference>
<evidence type="ECO:0000256" key="2">
    <source>
        <dbReference type="ARBA" id="ARBA00022801"/>
    </source>
</evidence>
<protein>
    <submittedName>
        <fullName evidence="4">NUDIX hydrolase</fullName>
    </submittedName>
</protein>
<dbReference type="Gene3D" id="3.90.79.10">
    <property type="entry name" value="Nucleoside Triphosphate Pyrophosphohydrolase"/>
    <property type="match status" value="1"/>
</dbReference>
<accession>A0A410ME03</accession>
<evidence type="ECO:0000259" key="3">
    <source>
        <dbReference type="PROSITE" id="PS51462"/>
    </source>
</evidence>
<dbReference type="OrthoDB" id="511483at2"/>
<evidence type="ECO:0000256" key="1">
    <source>
        <dbReference type="ARBA" id="ARBA00001946"/>
    </source>
</evidence>
<dbReference type="PROSITE" id="PS51462">
    <property type="entry name" value="NUDIX"/>
    <property type="match status" value="1"/>
</dbReference>
<gene>
    <name evidence="4" type="ORF">HLI_12165</name>
</gene>
<name>A0A410ME03_9BACI</name>
<comment type="cofactor">
    <cofactor evidence="1">
        <name>Mg(2+)</name>
        <dbReference type="ChEBI" id="CHEBI:18420"/>
    </cofactor>
</comment>
<sequence length="171" mass="19453">MIFNEVVGLTEKEINSCKLIQREAVRGVIIQNGKLLMVHSNKGDYKLPGGGVEQKEAHEDALVREIAEETGCSGCTMQDKIGVVTERHIDRHEQEAVFQMNSHYYLCDWAGEVSEQQLDGYEAKQNFTPVWLTIDAAITQNEKILKHNERNGWIERENVVLNKLKRSLISS</sequence>
<dbReference type="PROSITE" id="PS00893">
    <property type="entry name" value="NUDIX_BOX"/>
    <property type="match status" value="1"/>
</dbReference>
<keyword evidence="2 4" id="KW-0378">Hydrolase</keyword>
<evidence type="ECO:0000313" key="4">
    <source>
        <dbReference type="EMBL" id="QAS52895.1"/>
    </source>
</evidence>
<dbReference type="PANTHER" id="PTHR43046">
    <property type="entry name" value="GDP-MANNOSE MANNOSYL HYDROLASE"/>
    <property type="match status" value="1"/>
</dbReference>